<proteinExistence type="predicted"/>
<dbReference type="InterPro" id="IPR036259">
    <property type="entry name" value="MFS_trans_sf"/>
</dbReference>
<dbReference type="SUPFAM" id="SSF103473">
    <property type="entry name" value="MFS general substrate transporter"/>
    <property type="match status" value="1"/>
</dbReference>
<evidence type="ECO:0000313" key="7">
    <source>
        <dbReference type="Proteomes" id="UP000518288"/>
    </source>
</evidence>
<dbReference type="InterPro" id="IPR051788">
    <property type="entry name" value="MFS_Transporter"/>
</dbReference>
<feature type="transmembrane region" description="Helical" evidence="5">
    <location>
        <begin position="216"/>
        <end position="235"/>
    </location>
</feature>
<dbReference type="AlphaFoldDB" id="A0A7Y9QU75"/>
<evidence type="ECO:0000256" key="4">
    <source>
        <dbReference type="ARBA" id="ARBA00023136"/>
    </source>
</evidence>
<feature type="transmembrane region" description="Helical" evidence="5">
    <location>
        <begin position="309"/>
        <end position="327"/>
    </location>
</feature>
<dbReference type="Proteomes" id="UP000518288">
    <property type="component" value="Unassembled WGS sequence"/>
</dbReference>
<dbReference type="GO" id="GO:0016020">
    <property type="term" value="C:membrane"/>
    <property type="evidence" value="ECO:0007669"/>
    <property type="project" value="UniProtKB-SubCell"/>
</dbReference>
<keyword evidence="3 5" id="KW-1133">Transmembrane helix</keyword>
<keyword evidence="4 5" id="KW-0472">Membrane</keyword>
<gene>
    <name evidence="6" type="ORF">BDD16_000466</name>
</gene>
<comment type="caution">
    <text evidence="6">The sequence shown here is derived from an EMBL/GenBank/DDBJ whole genome shotgun (WGS) entry which is preliminary data.</text>
</comment>
<feature type="transmembrane region" description="Helical" evidence="5">
    <location>
        <begin position="54"/>
        <end position="74"/>
    </location>
</feature>
<dbReference type="PANTHER" id="PTHR23514">
    <property type="entry name" value="BYPASS OF STOP CODON PROTEIN 6"/>
    <property type="match status" value="1"/>
</dbReference>
<feature type="transmembrane region" description="Helical" evidence="5">
    <location>
        <begin position="255"/>
        <end position="271"/>
    </location>
</feature>
<feature type="transmembrane region" description="Helical" evidence="5">
    <location>
        <begin position="174"/>
        <end position="195"/>
    </location>
</feature>
<dbReference type="RefSeq" id="WP_310732885.1">
    <property type="nucleotide sequence ID" value="NZ_JACCFH010000001.1"/>
</dbReference>
<evidence type="ECO:0000256" key="5">
    <source>
        <dbReference type="SAM" id="Phobius"/>
    </source>
</evidence>
<feature type="transmembrane region" description="Helical" evidence="5">
    <location>
        <begin position="23"/>
        <end position="42"/>
    </location>
</feature>
<dbReference type="CDD" id="cd17393">
    <property type="entry name" value="MFS_MosC_like"/>
    <property type="match status" value="1"/>
</dbReference>
<feature type="transmembrane region" description="Helical" evidence="5">
    <location>
        <begin position="339"/>
        <end position="356"/>
    </location>
</feature>
<comment type="subcellular location">
    <subcellularLocation>
        <location evidence="1">Membrane</location>
        <topology evidence="1">Multi-pass membrane protein</topology>
    </subcellularLocation>
</comment>
<accession>A0A7Y9QU75</accession>
<dbReference type="GO" id="GO:0022857">
    <property type="term" value="F:transmembrane transporter activity"/>
    <property type="evidence" value="ECO:0007669"/>
    <property type="project" value="InterPro"/>
</dbReference>
<dbReference type="PANTHER" id="PTHR23514:SF13">
    <property type="entry name" value="INNER MEMBRANE PROTEIN YBJJ"/>
    <property type="match status" value="1"/>
</dbReference>
<dbReference type="Gene3D" id="1.20.1250.20">
    <property type="entry name" value="MFS general substrate transporter like domains"/>
    <property type="match status" value="2"/>
</dbReference>
<evidence type="ECO:0000256" key="3">
    <source>
        <dbReference type="ARBA" id="ARBA00022989"/>
    </source>
</evidence>
<dbReference type="InterPro" id="IPR011701">
    <property type="entry name" value="MFS"/>
</dbReference>
<protein>
    <submittedName>
        <fullName evidence="6">Fucose permease</fullName>
    </submittedName>
</protein>
<keyword evidence="2 5" id="KW-0812">Transmembrane</keyword>
<evidence type="ECO:0000313" key="6">
    <source>
        <dbReference type="EMBL" id="NYG31480.1"/>
    </source>
</evidence>
<dbReference type="Pfam" id="PF07690">
    <property type="entry name" value="MFS_1"/>
    <property type="match status" value="1"/>
</dbReference>
<keyword evidence="7" id="KW-1185">Reference proteome</keyword>
<feature type="transmembrane region" description="Helical" evidence="5">
    <location>
        <begin position="283"/>
        <end position="303"/>
    </location>
</feature>
<evidence type="ECO:0000256" key="1">
    <source>
        <dbReference type="ARBA" id="ARBA00004141"/>
    </source>
</evidence>
<feature type="transmembrane region" description="Helical" evidence="5">
    <location>
        <begin position="362"/>
        <end position="385"/>
    </location>
</feature>
<name>A0A7Y9QU75_9BURK</name>
<dbReference type="EMBL" id="JACCFH010000001">
    <property type="protein sequence ID" value="NYG31480.1"/>
    <property type="molecule type" value="Genomic_DNA"/>
</dbReference>
<organism evidence="6 7">
    <name type="scientific">Sphaerotilus montanus</name>
    <dbReference type="NCBI Taxonomy" id="522889"/>
    <lineage>
        <taxon>Bacteria</taxon>
        <taxon>Pseudomonadati</taxon>
        <taxon>Pseudomonadota</taxon>
        <taxon>Betaproteobacteria</taxon>
        <taxon>Burkholderiales</taxon>
        <taxon>Sphaerotilaceae</taxon>
        <taxon>Sphaerotilus</taxon>
    </lineage>
</organism>
<reference evidence="6 7" key="1">
    <citation type="submission" date="2020-07" db="EMBL/GenBank/DDBJ databases">
        <title>Genomic Encyclopedia of Archaeal and Bacterial Type Strains, Phase II (KMG-II): from individual species to whole genera.</title>
        <authorList>
            <person name="Goeker M."/>
        </authorList>
    </citation>
    <scope>NUCLEOTIDE SEQUENCE [LARGE SCALE GENOMIC DNA]</scope>
    <source>
        <strain evidence="6 7">DSM 21226</strain>
    </source>
</reference>
<evidence type="ECO:0000256" key="2">
    <source>
        <dbReference type="ARBA" id="ARBA00022692"/>
    </source>
</evidence>
<feature type="transmembrane region" description="Helical" evidence="5">
    <location>
        <begin position="86"/>
        <end position="104"/>
    </location>
</feature>
<sequence>MIDAVAPGEVLPDAARLSRARKAVRWQFGALGFLSGAWGAHIPSVKAQFGLTEGTLSLVLLSAALGAVSSLFFAGRVVERLGVRGVVRLGAGVMGVALALVLHWPGLWAVLPAMVLFGALMSCYDVSINAEGTALESLSGRAVMSNLHGTFSLGAMAGAALCAGLLRLEISPAWQLAGIGLGVSSLAWFTSRGLLDRHPREAGDDGEKAHFAWPRGLLLVIGLLIFTGMTAEGVMYDWCVLYLKQEVGMSQDRAALGYASFCGAMALARFGGDALRARYSERWLLGASASLSAVAMAIVLMSGHPVVSLIGYAFVGAGLAPVVPILFNAATRVPGVSRAAAIASVSSIGYSGFLIGPPLIGFIAQSVSLTAAMSVVVLGTVLLALGARRVPLQD</sequence>